<dbReference type="InterPro" id="IPR023211">
    <property type="entry name" value="DNA_pol_palm_dom_sf"/>
</dbReference>
<protein>
    <submittedName>
        <fullName evidence="1">Uncharacterized protein</fullName>
    </submittedName>
</protein>
<dbReference type="Proteomes" id="UP000499080">
    <property type="component" value="Unassembled WGS sequence"/>
</dbReference>
<dbReference type="AlphaFoldDB" id="A0A4Y2QSC8"/>
<accession>A0A4Y2QSC8</accession>
<proteinExistence type="predicted"/>
<sequence length="263" mass="29836">MCKVLPPRGLYLPVLPIRCKGKLMFPLCNTCVESLNQNPCTHNDEERAIIGIWMAEEIKLAVRKGYQIYEVYHFSESSTSLFKTFIDMFLKIKQESSGYPAECTTDVQKEEYIKNYFEKEGVKLDVANINKSPGRRQFDPCPPENPPGSYRTYQAGWGGCRSESVKDIYLPTEEVAAIVWENKKIFIPQDTTTNVFLAAFTTAWARLKLYSEMEKLGDAVLYHDTDSIIYASNGKNDPPLGNFLGEFTDELDGETITTFISGK</sequence>
<dbReference type="SUPFAM" id="SSF56672">
    <property type="entry name" value="DNA/RNA polymerases"/>
    <property type="match status" value="1"/>
</dbReference>
<keyword evidence="2" id="KW-1185">Reference proteome</keyword>
<name>A0A4Y2QSC8_ARAVE</name>
<dbReference type="GO" id="GO:0071897">
    <property type="term" value="P:DNA biosynthetic process"/>
    <property type="evidence" value="ECO:0007669"/>
    <property type="project" value="UniProtKB-ARBA"/>
</dbReference>
<organism evidence="1 2">
    <name type="scientific">Araneus ventricosus</name>
    <name type="common">Orbweaver spider</name>
    <name type="synonym">Epeira ventricosa</name>
    <dbReference type="NCBI Taxonomy" id="182803"/>
    <lineage>
        <taxon>Eukaryota</taxon>
        <taxon>Metazoa</taxon>
        <taxon>Ecdysozoa</taxon>
        <taxon>Arthropoda</taxon>
        <taxon>Chelicerata</taxon>
        <taxon>Arachnida</taxon>
        <taxon>Araneae</taxon>
        <taxon>Araneomorphae</taxon>
        <taxon>Entelegynae</taxon>
        <taxon>Araneoidea</taxon>
        <taxon>Araneidae</taxon>
        <taxon>Araneus</taxon>
    </lineage>
</organism>
<dbReference type="EMBL" id="BGPR01140306">
    <property type="protein sequence ID" value="GBN66243.1"/>
    <property type="molecule type" value="Genomic_DNA"/>
</dbReference>
<dbReference type="PANTHER" id="PTHR33568:SF3">
    <property type="entry name" value="DNA-DIRECTED DNA POLYMERASE"/>
    <property type="match status" value="1"/>
</dbReference>
<evidence type="ECO:0000313" key="2">
    <source>
        <dbReference type="Proteomes" id="UP000499080"/>
    </source>
</evidence>
<gene>
    <name evidence="1" type="ORF">AVEN_155596_1</name>
</gene>
<reference evidence="1 2" key="1">
    <citation type="journal article" date="2019" name="Sci. Rep.">
        <title>Orb-weaving spider Araneus ventricosus genome elucidates the spidroin gene catalogue.</title>
        <authorList>
            <person name="Kono N."/>
            <person name="Nakamura H."/>
            <person name="Ohtoshi R."/>
            <person name="Moran D.A.P."/>
            <person name="Shinohara A."/>
            <person name="Yoshida Y."/>
            <person name="Fujiwara M."/>
            <person name="Mori M."/>
            <person name="Tomita M."/>
            <person name="Arakawa K."/>
        </authorList>
    </citation>
    <scope>NUCLEOTIDE SEQUENCE [LARGE SCALE GENOMIC DNA]</scope>
</reference>
<dbReference type="OrthoDB" id="6513969at2759"/>
<comment type="caution">
    <text evidence="1">The sequence shown here is derived from an EMBL/GenBank/DDBJ whole genome shotgun (WGS) entry which is preliminary data.</text>
</comment>
<evidence type="ECO:0000313" key="1">
    <source>
        <dbReference type="EMBL" id="GBN66243.1"/>
    </source>
</evidence>
<dbReference type="InterPro" id="IPR043502">
    <property type="entry name" value="DNA/RNA_pol_sf"/>
</dbReference>
<dbReference type="Gene3D" id="3.90.1600.10">
    <property type="entry name" value="Palm domain of DNA polymerase"/>
    <property type="match status" value="1"/>
</dbReference>
<dbReference type="PANTHER" id="PTHR33568">
    <property type="entry name" value="DNA POLYMERASE"/>
    <property type="match status" value="1"/>
</dbReference>